<dbReference type="OrthoDB" id="5377392at2759"/>
<evidence type="ECO:0000313" key="13">
    <source>
        <dbReference type="EMBL" id="ANQ10791.1"/>
    </source>
</evidence>
<dbReference type="PANTHER" id="PTHR10848:SF0">
    <property type="entry name" value="MEIOTIC RECOMBINATION PROTEIN SPO11"/>
    <property type="match status" value="1"/>
</dbReference>
<feature type="active site" description="O-(5'-phospho-DNA)-tyrosine intermediate" evidence="10">
    <location>
        <position position="67"/>
    </location>
</feature>
<reference evidence="14" key="1">
    <citation type="submission" date="2016-06" db="EMBL/GenBank/DDBJ databases">
        <title>First high quality genome sequence of Plasmodium coatneyi using continuous long reads from single molecule, real-time sequencing.</title>
        <authorList>
            <person name="Chien J.-T."/>
            <person name="Pakala S.B."/>
            <person name="Geraldo J.A."/>
            <person name="Lapp S.A."/>
            <person name="Barnwell J.W."/>
            <person name="Kissinger J.C."/>
            <person name="Galinski M.R."/>
            <person name="Humphrey J.C."/>
        </authorList>
    </citation>
    <scope>NUCLEOTIDE SEQUENCE [LARGE SCALE GENOMIC DNA]</scope>
    <source>
        <strain evidence="14">Hackeri</strain>
    </source>
</reference>
<dbReference type="EC" id="5.6.2.2" evidence="4"/>
<dbReference type="RefSeq" id="XP_019917486.1">
    <property type="nucleotide sequence ID" value="XM_020062301.1"/>
</dbReference>
<evidence type="ECO:0000256" key="3">
    <source>
        <dbReference type="ARBA" id="ARBA00006559"/>
    </source>
</evidence>
<evidence type="ECO:0000259" key="12">
    <source>
        <dbReference type="Pfam" id="PF21180"/>
    </source>
</evidence>
<dbReference type="Pfam" id="PF04406">
    <property type="entry name" value="TP6A_N"/>
    <property type="match status" value="1"/>
</dbReference>
<protein>
    <recommendedName>
        <fullName evidence="4">DNA topoisomerase (ATP-hydrolyzing)</fullName>
        <ecNumber evidence="4">5.6.2.2</ecNumber>
    </recommendedName>
</protein>
<dbReference type="GO" id="GO:0003677">
    <property type="term" value="F:DNA binding"/>
    <property type="evidence" value="ECO:0007669"/>
    <property type="project" value="UniProtKB-UniRule"/>
</dbReference>
<keyword evidence="7 10" id="KW-0799">Topoisomerase</keyword>
<dbReference type="GO" id="GO:0007131">
    <property type="term" value="P:reciprocal meiotic recombination"/>
    <property type="evidence" value="ECO:0007669"/>
    <property type="project" value="TreeGrafter"/>
</dbReference>
<evidence type="ECO:0000256" key="10">
    <source>
        <dbReference type="PROSITE-ProRule" id="PRU01385"/>
    </source>
</evidence>
<dbReference type="KEGG" id="pcot:PCOAH_00055210"/>
<sequence length="329" mass="37986">MRDNVDVTSLLEKCTLNFLTSLLDKKKKKKVLSKGKILEMTRLFYIVEIVSKNLKANTHSTLRQIFYTNPPLFMSQNVSNIAIGKLTKIIKIPRELLNIYNSPKGIIRGNIFLREKKSSPWVDCMSIFETRGHLICPFGVSDIKISLDVKYVLIVEKETIFFRLLQSDFISNYGPCILITARGFPDINTRQLLYEIRRCNKGLKIFCLTDYDAYGLSIAFTYTSKMESKIYYVDDVSIDNLCWLNLFPPEEGLHKKVLKDIDISKLTLRDIRMLDNFCETVKSSPKFRSSEIIAWTEHANHMKTSGLKYEVDAIQDIEKHLSTKIGELL</sequence>
<dbReference type="InterPro" id="IPR002815">
    <property type="entry name" value="Spo11/TopoVI_A"/>
</dbReference>
<feature type="domain" description="Spo11/DNA topoisomerase VI subunit A N-terminal" evidence="11">
    <location>
        <begin position="40"/>
        <end position="99"/>
    </location>
</feature>
<dbReference type="InterPro" id="IPR013049">
    <property type="entry name" value="Spo11/TopoVI_A_N"/>
</dbReference>
<dbReference type="EMBL" id="CP016252">
    <property type="protein sequence ID" value="ANQ10791.1"/>
    <property type="molecule type" value="Genomic_DNA"/>
</dbReference>
<dbReference type="InterPro" id="IPR036078">
    <property type="entry name" value="Spo11/TopoVI_A_sf"/>
</dbReference>
<evidence type="ECO:0000256" key="8">
    <source>
        <dbReference type="ARBA" id="ARBA00023125"/>
    </source>
</evidence>
<dbReference type="Gene3D" id="1.10.10.10">
    <property type="entry name" value="Winged helix-like DNA-binding domain superfamily/Winged helix DNA-binding domain"/>
    <property type="match status" value="1"/>
</dbReference>
<name>A0A1B1E713_9APIC</name>
<evidence type="ECO:0000259" key="11">
    <source>
        <dbReference type="Pfam" id="PF04406"/>
    </source>
</evidence>
<keyword evidence="9 10" id="KW-0413">Isomerase</keyword>
<dbReference type="GO" id="GO:0000706">
    <property type="term" value="P:meiotic DNA double-strand break processing"/>
    <property type="evidence" value="ECO:0007669"/>
    <property type="project" value="TreeGrafter"/>
</dbReference>
<evidence type="ECO:0000256" key="6">
    <source>
        <dbReference type="ARBA" id="ARBA00022842"/>
    </source>
</evidence>
<evidence type="ECO:0000256" key="2">
    <source>
        <dbReference type="ARBA" id="ARBA00001946"/>
    </source>
</evidence>
<evidence type="ECO:0000313" key="14">
    <source>
        <dbReference type="Proteomes" id="UP000092716"/>
    </source>
</evidence>
<dbReference type="GeneID" id="30912255"/>
<dbReference type="InterPro" id="IPR034136">
    <property type="entry name" value="TOPRIM_Topo6A/Spo11"/>
</dbReference>
<dbReference type="Gene3D" id="3.40.1360.10">
    <property type="match status" value="1"/>
</dbReference>
<dbReference type="VEuPathDB" id="PlasmoDB:PCOAH_00055210"/>
<dbReference type="PRINTS" id="PR01550">
    <property type="entry name" value="TOP6AFAMILY"/>
</dbReference>
<evidence type="ECO:0000256" key="4">
    <source>
        <dbReference type="ARBA" id="ARBA00012895"/>
    </source>
</evidence>
<dbReference type="GO" id="GO:0005524">
    <property type="term" value="F:ATP binding"/>
    <property type="evidence" value="ECO:0007669"/>
    <property type="project" value="InterPro"/>
</dbReference>
<keyword evidence="5" id="KW-0479">Metal-binding</keyword>
<keyword evidence="14" id="KW-1185">Reference proteome</keyword>
<dbReference type="Proteomes" id="UP000092716">
    <property type="component" value="Chromosome 14"/>
</dbReference>
<dbReference type="AlphaFoldDB" id="A0A1B1E713"/>
<organism evidence="13 14">
    <name type="scientific">Plasmodium coatneyi</name>
    <dbReference type="NCBI Taxonomy" id="208452"/>
    <lineage>
        <taxon>Eukaryota</taxon>
        <taxon>Sar</taxon>
        <taxon>Alveolata</taxon>
        <taxon>Apicomplexa</taxon>
        <taxon>Aconoidasida</taxon>
        <taxon>Haemosporida</taxon>
        <taxon>Plasmodiidae</taxon>
        <taxon>Plasmodium</taxon>
    </lineage>
</organism>
<dbReference type="CDD" id="cd00223">
    <property type="entry name" value="TOPRIM_TopoIIB_SPO"/>
    <property type="match status" value="1"/>
</dbReference>
<comment type="similarity">
    <text evidence="3 10">Belongs to the TOP6A family.</text>
</comment>
<keyword evidence="8 10" id="KW-0238">DNA-binding</keyword>
<comment type="catalytic activity">
    <reaction evidence="1 10">
        <text>ATP-dependent breakage, passage and rejoining of double-stranded DNA.</text>
        <dbReference type="EC" id="5.6.2.2"/>
    </reaction>
</comment>
<evidence type="ECO:0000256" key="5">
    <source>
        <dbReference type="ARBA" id="ARBA00022723"/>
    </source>
</evidence>
<dbReference type="SUPFAM" id="SSF56726">
    <property type="entry name" value="DNA topoisomerase IV, alpha subunit"/>
    <property type="match status" value="1"/>
</dbReference>
<dbReference type="GO" id="GO:0042138">
    <property type="term" value="P:meiotic DNA double-strand break formation"/>
    <property type="evidence" value="ECO:0007669"/>
    <property type="project" value="TreeGrafter"/>
</dbReference>
<feature type="domain" description="Topoisomerase 6 subunit A/Spo11 TOPRIM" evidence="12">
    <location>
        <begin position="151"/>
        <end position="319"/>
    </location>
</feature>
<accession>A0A1B1E713</accession>
<dbReference type="GO" id="GO:0046872">
    <property type="term" value="F:metal ion binding"/>
    <property type="evidence" value="ECO:0007669"/>
    <property type="project" value="UniProtKB-KW"/>
</dbReference>
<dbReference type="GO" id="GO:0003918">
    <property type="term" value="F:DNA topoisomerase type II (double strand cut, ATP-hydrolyzing) activity"/>
    <property type="evidence" value="ECO:0007669"/>
    <property type="project" value="UniProtKB-UniRule"/>
</dbReference>
<evidence type="ECO:0000256" key="1">
    <source>
        <dbReference type="ARBA" id="ARBA00000185"/>
    </source>
</evidence>
<evidence type="ECO:0000256" key="9">
    <source>
        <dbReference type="ARBA" id="ARBA00023235"/>
    </source>
</evidence>
<keyword evidence="6" id="KW-0460">Magnesium</keyword>
<proteinExistence type="inferred from homology"/>
<gene>
    <name evidence="13" type="ORF">PCOAH_00055210</name>
</gene>
<evidence type="ECO:0000256" key="7">
    <source>
        <dbReference type="ARBA" id="ARBA00023029"/>
    </source>
</evidence>
<dbReference type="PANTHER" id="PTHR10848">
    <property type="entry name" value="MEIOTIC RECOMBINATION PROTEIN SPO11"/>
    <property type="match status" value="1"/>
</dbReference>
<dbReference type="PROSITE" id="PS52041">
    <property type="entry name" value="TOPO_IIB"/>
    <property type="match status" value="1"/>
</dbReference>
<dbReference type="GO" id="GO:0000228">
    <property type="term" value="C:nuclear chromosome"/>
    <property type="evidence" value="ECO:0007669"/>
    <property type="project" value="TreeGrafter"/>
</dbReference>
<dbReference type="Pfam" id="PF21180">
    <property type="entry name" value="TOP6A-Spo11_Toprim"/>
    <property type="match status" value="1"/>
</dbReference>
<dbReference type="InterPro" id="IPR036388">
    <property type="entry name" value="WH-like_DNA-bd_sf"/>
</dbReference>
<comment type="cofactor">
    <cofactor evidence="2">
        <name>Mg(2+)</name>
        <dbReference type="ChEBI" id="CHEBI:18420"/>
    </cofactor>
</comment>